<dbReference type="PANTHER" id="PTHR22847">
    <property type="entry name" value="WD40 REPEAT PROTEIN"/>
    <property type="match status" value="1"/>
</dbReference>
<keyword evidence="2" id="KW-0677">Repeat</keyword>
<dbReference type="InterPro" id="IPR036322">
    <property type="entry name" value="WD40_repeat_dom_sf"/>
</dbReference>
<dbReference type="InterPro" id="IPR001680">
    <property type="entry name" value="WD40_rpt"/>
</dbReference>
<proteinExistence type="predicted"/>
<feature type="domain" description="F-box" evidence="4">
    <location>
        <begin position="80"/>
        <end position="127"/>
    </location>
</feature>
<dbReference type="Proteomes" id="UP001140011">
    <property type="component" value="Unassembled WGS sequence"/>
</dbReference>
<dbReference type="PROSITE" id="PS00678">
    <property type="entry name" value="WD_REPEATS_1"/>
    <property type="match status" value="2"/>
</dbReference>
<dbReference type="SMART" id="SM00256">
    <property type="entry name" value="FBOX"/>
    <property type="match status" value="1"/>
</dbReference>
<dbReference type="EMBL" id="JANBUH010000142">
    <property type="protein sequence ID" value="KAJ2754066.1"/>
    <property type="molecule type" value="Genomic_DNA"/>
</dbReference>
<feature type="repeat" description="WD" evidence="3">
    <location>
        <begin position="394"/>
        <end position="433"/>
    </location>
</feature>
<sequence length="560" mass="63137">MADLSDEGFDDWPVGSGRTGGTWDLALAADEQHAMEVLAQTLRVTANPLGRTQLAVLLLGQVPADLLKTAVIHLRQLLRRDFVGMLPMEVATNILEYLPVQDIVRSASLVSRRWRAVATQACLWRRLFLRRGWRVDADRWAFYSSLPRGICPARVMLDSSVLRVSNALSLASTPNGISALLEHPPATPRQTLDSVLGEISKSYMPQRVLKQRQFISSSSSEASSRSSSPTSSPQLRSPALAIDWRMLYAEYERLEGNWRLGRCRVDRWESAHAESIYCLQFDQHNRLFSGSRDTTVKVWHLADSASQITQLATLRGHTGSVLTLQADDAVLVTGSSDATVCVWDLCTYTRTHCLHHADAVLSLRFNTKWLVTACKDRLVRVWRRDNSYKDMFELHGHDVAVNAVHLYGDMLVSASGDRSIKVWDLERRTCVLTLADHVRGVACIDFDGRFIVSGSSDRSIRIWSLDSRRCERTIHNAHSDLVRTVMFNRTMDIIVSGSYDESIKIWRFSTGALLHKIKNVHTSRVFKLIFDRSRIVSCSHDRSISIIDFAANLPHARMLV</sequence>
<protein>
    <recommendedName>
        <fullName evidence="4">F-box domain-containing protein</fullName>
    </recommendedName>
</protein>
<evidence type="ECO:0000313" key="5">
    <source>
        <dbReference type="EMBL" id="KAJ2754066.1"/>
    </source>
</evidence>
<reference evidence="5" key="1">
    <citation type="submission" date="2022-07" db="EMBL/GenBank/DDBJ databases">
        <title>Phylogenomic reconstructions and comparative analyses of Kickxellomycotina fungi.</title>
        <authorList>
            <person name="Reynolds N.K."/>
            <person name="Stajich J.E."/>
            <person name="Barry K."/>
            <person name="Grigoriev I.V."/>
            <person name="Crous P."/>
            <person name="Smith M.E."/>
        </authorList>
    </citation>
    <scope>NUCLEOTIDE SEQUENCE</scope>
    <source>
        <strain evidence="5">BCRC 34297</strain>
    </source>
</reference>
<gene>
    <name evidence="5" type="ORF">GGI19_002681</name>
</gene>
<dbReference type="AlphaFoldDB" id="A0A9W8GZC0"/>
<dbReference type="PRINTS" id="PR00320">
    <property type="entry name" value="GPROTEINBRPT"/>
</dbReference>
<dbReference type="PANTHER" id="PTHR22847:SF745">
    <property type="entry name" value="F-BOX_WD REPEAT-CONTAINING PROTEIN 7"/>
    <property type="match status" value="1"/>
</dbReference>
<name>A0A9W8GZC0_9FUNG</name>
<feature type="repeat" description="WD" evidence="3">
    <location>
        <begin position="434"/>
        <end position="473"/>
    </location>
</feature>
<organism evidence="5 6">
    <name type="scientific">Coemansia pectinata</name>
    <dbReference type="NCBI Taxonomy" id="1052879"/>
    <lineage>
        <taxon>Eukaryota</taxon>
        <taxon>Fungi</taxon>
        <taxon>Fungi incertae sedis</taxon>
        <taxon>Zoopagomycota</taxon>
        <taxon>Kickxellomycotina</taxon>
        <taxon>Kickxellomycetes</taxon>
        <taxon>Kickxellales</taxon>
        <taxon>Kickxellaceae</taxon>
        <taxon>Coemansia</taxon>
    </lineage>
</organism>
<evidence type="ECO:0000256" key="2">
    <source>
        <dbReference type="ARBA" id="ARBA00022737"/>
    </source>
</evidence>
<evidence type="ECO:0000256" key="1">
    <source>
        <dbReference type="ARBA" id="ARBA00022574"/>
    </source>
</evidence>
<dbReference type="Pfam" id="PF12937">
    <property type="entry name" value="F-box-like"/>
    <property type="match status" value="1"/>
</dbReference>
<dbReference type="InterPro" id="IPR001810">
    <property type="entry name" value="F-box_dom"/>
</dbReference>
<accession>A0A9W8GZC0</accession>
<dbReference type="Gene3D" id="1.20.1280.50">
    <property type="match status" value="1"/>
</dbReference>
<comment type="caution">
    <text evidence="5">The sequence shown here is derived from an EMBL/GenBank/DDBJ whole genome shotgun (WGS) entry which is preliminary data.</text>
</comment>
<dbReference type="Pfam" id="PF00400">
    <property type="entry name" value="WD40"/>
    <property type="match status" value="6"/>
</dbReference>
<keyword evidence="1 3" id="KW-0853">WD repeat</keyword>
<keyword evidence="6" id="KW-1185">Reference proteome</keyword>
<dbReference type="OrthoDB" id="19711at2759"/>
<dbReference type="InterPro" id="IPR036047">
    <property type="entry name" value="F-box-like_dom_sf"/>
</dbReference>
<dbReference type="InterPro" id="IPR020472">
    <property type="entry name" value="WD40_PAC1"/>
</dbReference>
<dbReference type="PROSITE" id="PS50082">
    <property type="entry name" value="WD_REPEATS_2"/>
    <property type="match status" value="5"/>
</dbReference>
<dbReference type="InterPro" id="IPR015943">
    <property type="entry name" value="WD40/YVTN_repeat-like_dom_sf"/>
</dbReference>
<evidence type="ECO:0000313" key="6">
    <source>
        <dbReference type="Proteomes" id="UP001140011"/>
    </source>
</evidence>
<dbReference type="GO" id="GO:1990234">
    <property type="term" value="C:transferase complex"/>
    <property type="evidence" value="ECO:0007669"/>
    <property type="project" value="UniProtKB-ARBA"/>
</dbReference>
<dbReference type="SUPFAM" id="SSF50978">
    <property type="entry name" value="WD40 repeat-like"/>
    <property type="match status" value="1"/>
</dbReference>
<dbReference type="PROSITE" id="PS50294">
    <property type="entry name" value="WD_REPEATS_REGION"/>
    <property type="match status" value="5"/>
</dbReference>
<dbReference type="PROSITE" id="PS50181">
    <property type="entry name" value="FBOX"/>
    <property type="match status" value="1"/>
</dbReference>
<dbReference type="SUPFAM" id="SSF81383">
    <property type="entry name" value="F-box domain"/>
    <property type="match status" value="1"/>
</dbReference>
<dbReference type="SMART" id="SM00320">
    <property type="entry name" value="WD40"/>
    <property type="match status" value="7"/>
</dbReference>
<feature type="repeat" description="WD" evidence="3">
    <location>
        <begin position="475"/>
        <end position="516"/>
    </location>
</feature>
<dbReference type="CDD" id="cd00200">
    <property type="entry name" value="WD40"/>
    <property type="match status" value="1"/>
</dbReference>
<feature type="repeat" description="WD" evidence="3">
    <location>
        <begin position="314"/>
        <end position="345"/>
    </location>
</feature>
<feature type="repeat" description="WD" evidence="3">
    <location>
        <begin position="269"/>
        <end position="309"/>
    </location>
</feature>
<evidence type="ECO:0000259" key="4">
    <source>
        <dbReference type="PROSITE" id="PS50181"/>
    </source>
</evidence>
<evidence type="ECO:0000256" key="3">
    <source>
        <dbReference type="PROSITE-ProRule" id="PRU00221"/>
    </source>
</evidence>
<dbReference type="InterPro" id="IPR019775">
    <property type="entry name" value="WD40_repeat_CS"/>
</dbReference>
<dbReference type="Gene3D" id="2.130.10.10">
    <property type="entry name" value="YVTN repeat-like/Quinoprotein amine dehydrogenase"/>
    <property type="match status" value="2"/>
</dbReference>